<feature type="compositionally biased region" description="Acidic residues" evidence="1">
    <location>
        <begin position="340"/>
        <end position="361"/>
    </location>
</feature>
<evidence type="ECO:0000256" key="2">
    <source>
        <dbReference type="SAM" id="Phobius"/>
    </source>
</evidence>
<dbReference type="PANTHER" id="PTHR14136:SF17">
    <property type="entry name" value="BTB_POZ DOMAIN-CONTAINING PROTEIN KCTD9"/>
    <property type="match status" value="1"/>
</dbReference>
<reference evidence="3" key="1">
    <citation type="submission" date="2023-08" db="EMBL/GenBank/DDBJ databases">
        <authorList>
            <person name="Chen Y."/>
            <person name="Shah S."/>
            <person name="Dougan E. K."/>
            <person name="Thang M."/>
            <person name="Chan C."/>
        </authorList>
    </citation>
    <scope>NUCLEOTIDE SEQUENCE</scope>
</reference>
<feature type="compositionally biased region" description="Low complexity" evidence="1">
    <location>
        <begin position="10"/>
        <end position="25"/>
    </location>
</feature>
<dbReference type="SUPFAM" id="SSF141571">
    <property type="entry name" value="Pentapeptide repeat-like"/>
    <property type="match status" value="1"/>
</dbReference>
<proteinExistence type="predicted"/>
<dbReference type="Gene3D" id="2.160.20.80">
    <property type="entry name" value="E3 ubiquitin-protein ligase SopA"/>
    <property type="match status" value="1"/>
</dbReference>
<name>A0AA36NA11_9DINO</name>
<keyword evidence="2" id="KW-0472">Membrane</keyword>
<keyword evidence="2" id="KW-1133">Transmembrane helix</keyword>
<comment type="caution">
    <text evidence="3">The sequence shown here is derived from an EMBL/GenBank/DDBJ whole genome shotgun (WGS) entry which is preliminary data.</text>
</comment>
<keyword evidence="2" id="KW-0812">Transmembrane</keyword>
<feature type="region of interest" description="Disordered" evidence="1">
    <location>
        <begin position="340"/>
        <end position="385"/>
    </location>
</feature>
<keyword evidence="4" id="KW-1185">Reference proteome</keyword>
<dbReference type="InterPro" id="IPR051082">
    <property type="entry name" value="Pentapeptide-BTB/POZ_domain"/>
</dbReference>
<feature type="region of interest" description="Disordered" evidence="1">
    <location>
        <begin position="1"/>
        <end position="32"/>
    </location>
</feature>
<dbReference type="Proteomes" id="UP001178507">
    <property type="component" value="Unassembled WGS sequence"/>
</dbReference>
<sequence length="710" mass="78294">MAFLFPKSKAPTSPAAGSSMPAPAAEQSLRAAPRAKIEELPAEVQQKWKEGLSFGVKKMKALKEGQLEEKMHPPETIDEIVRCIEDRTDCHWLERFDVQHARVRVRFEKEGDTAPRAPELEEYRSFLEKAKNGLATKAQEGAHFRKTWQDSILQLRGVFLEGARLEGSVLWGADLSGAKLQGSNLMHAKLQGADLSVACLQGADLQSAQLQGAELCRAQLSGAHLRFAQLQGAMLQDAGLQGANLRDAQLQGADLTLADLSRANLGSADLSGAKLIGAKLVGVDLAGVNWEIGKAPACKDIKCEPLAEPVFAKKPLAPNGALGAFFHKLLGAFLPWGEDEAEDSDADENDGKDESSDDDEREYFHKDQGKDTEDDEDKGANCPLLSSCMGQSEEGVREIALTMTQAAAEEAGKKLAYVVNMAEARVKETLKQVNAAMKPQVQTLSKILSSAKFRKAFCGLESREQDDLIRAVSKLAKTTNGKKFVEGIKKFEDQLKQFECEGMLPFITKLTDSHLQAATGYSSGELLAFLKVSPAQMASDMNELEDIAGYIDKLQETVNINNWDDIIDNFLCMYELRLRLKGERSRKVFSDIWKDRRLRQCVGVGHLFQEVRNPNDPPPFVLHEVKDAVQVVKKGAVAWKLAMKKEMAVIDLMKSRQQAYFQFMISCISGLFVFLATFFSGLLLDAAKTGRVHIPYFSNFLVAFNTTGEL</sequence>
<dbReference type="AlphaFoldDB" id="A0AA36NA11"/>
<gene>
    <name evidence="3" type="ORF">EVOR1521_LOCUS20147</name>
</gene>
<accession>A0AA36NA11</accession>
<organism evidence="3 4">
    <name type="scientific">Effrenium voratum</name>
    <dbReference type="NCBI Taxonomy" id="2562239"/>
    <lineage>
        <taxon>Eukaryota</taxon>
        <taxon>Sar</taxon>
        <taxon>Alveolata</taxon>
        <taxon>Dinophyceae</taxon>
        <taxon>Suessiales</taxon>
        <taxon>Symbiodiniaceae</taxon>
        <taxon>Effrenium</taxon>
    </lineage>
</organism>
<dbReference type="EMBL" id="CAUJNA010003209">
    <property type="protein sequence ID" value="CAJ1395796.1"/>
    <property type="molecule type" value="Genomic_DNA"/>
</dbReference>
<evidence type="ECO:0000313" key="4">
    <source>
        <dbReference type="Proteomes" id="UP001178507"/>
    </source>
</evidence>
<feature type="compositionally biased region" description="Basic and acidic residues" evidence="1">
    <location>
        <begin position="362"/>
        <end position="371"/>
    </location>
</feature>
<evidence type="ECO:0000256" key="1">
    <source>
        <dbReference type="SAM" id="MobiDB-lite"/>
    </source>
</evidence>
<dbReference type="PANTHER" id="PTHR14136">
    <property type="entry name" value="BTB_POZ DOMAIN-CONTAINING PROTEIN KCTD9"/>
    <property type="match status" value="1"/>
</dbReference>
<protein>
    <submittedName>
        <fullName evidence="3">Uncharacterized protein</fullName>
    </submittedName>
</protein>
<feature type="transmembrane region" description="Helical" evidence="2">
    <location>
        <begin position="660"/>
        <end position="684"/>
    </location>
</feature>
<dbReference type="Pfam" id="PF00805">
    <property type="entry name" value="Pentapeptide"/>
    <property type="match status" value="3"/>
</dbReference>
<evidence type="ECO:0000313" key="3">
    <source>
        <dbReference type="EMBL" id="CAJ1395796.1"/>
    </source>
</evidence>
<dbReference type="InterPro" id="IPR001646">
    <property type="entry name" value="5peptide_repeat"/>
</dbReference>